<dbReference type="AlphaFoldDB" id="A0A6P1SSP1"/>
<evidence type="ECO:0000256" key="2">
    <source>
        <dbReference type="ARBA" id="ARBA00023169"/>
    </source>
</evidence>
<organism evidence="4 5">
    <name type="scientific">Algicella marina</name>
    <dbReference type="NCBI Taxonomy" id="2683284"/>
    <lineage>
        <taxon>Bacteria</taxon>
        <taxon>Pseudomonadati</taxon>
        <taxon>Pseudomonadota</taxon>
        <taxon>Alphaproteobacteria</taxon>
        <taxon>Rhodobacterales</taxon>
        <taxon>Paracoccaceae</taxon>
        <taxon>Algicella</taxon>
    </lineage>
</organism>
<proteinExistence type="inferred from homology"/>
<gene>
    <name evidence="4" type="ORF">GO499_00130</name>
</gene>
<sequence>MLKRVFDFVVALVLLLLTLPVWLVIAVFVTAQDGGSPFFRQPRVGKDGKPFLLWKFRSMIRDAASKGGHQTHAGDPRITNIGAFLRRTSLDELPQFLNVLAGEMSLVGPRPDTPMQERDYPPEIWQRRVSVTPGITGYAQVMQKGGFSERDRTSLDLEYIERQDFWLDLWIIAQTFLIVLRRKNR</sequence>
<dbReference type="PANTHER" id="PTHR30576:SF0">
    <property type="entry name" value="UNDECAPRENYL-PHOSPHATE N-ACETYLGALACTOSAMINYL 1-PHOSPHATE TRANSFERASE-RELATED"/>
    <property type="match status" value="1"/>
</dbReference>
<keyword evidence="4" id="KW-0808">Transferase</keyword>
<dbReference type="GO" id="GO:0016780">
    <property type="term" value="F:phosphotransferase activity, for other substituted phosphate groups"/>
    <property type="evidence" value="ECO:0007669"/>
    <property type="project" value="TreeGrafter"/>
</dbReference>
<feature type="domain" description="Bacterial sugar transferase" evidence="3">
    <location>
        <begin position="3"/>
        <end position="180"/>
    </location>
</feature>
<evidence type="ECO:0000256" key="1">
    <source>
        <dbReference type="ARBA" id="ARBA00006464"/>
    </source>
</evidence>
<dbReference type="GO" id="GO:0000271">
    <property type="term" value="P:polysaccharide biosynthetic process"/>
    <property type="evidence" value="ECO:0007669"/>
    <property type="project" value="UniProtKB-KW"/>
</dbReference>
<dbReference type="RefSeq" id="WP_161860272.1">
    <property type="nucleotide sequence ID" value="NZ_CP046620.1"/>
</dbReference>
<accession>A0A6P1SSP1</accession>
<protein>
    <submittedName>
        <fullName evidence="4">Sugar transferase</fullName>
    </submittedName>
</protein>
<dbReference type="KEGG" id="amaq:GO499_00130"/>
<evidence type="ECO:0000259" key="3">
    <source>
        <dbReference type="Pfam" id="PF02397"/>
    </source>
</evidence>
<keyword evidence="5" id="KW-1185">Reference proteome</keyword>
<comment type="similarity">
    <text evidence="1">Belongs to the bacterial sugar transferase family.</text>
</comment>
<reference evidence="4 5" key="1">
    <citation type="submission" date="2019-12" db="EMBL/GenBank/DDBJ databases">
        <title>Complete genome sequence of Algicella marina strain 9Alg 56(T) isolated from the red alga Tichocarpus crinitus.</title>
        <authorList>
            <person name="Kim S.-G."/>
            <person name="Nedashkovskaya O.I."/>
        </authorList>
    </citation>
    <scope>NUCLEOTIDE SEQUENCE [LARGE SCALE GENOMIC DNA]</scope>
    <source>
        <strain evidence="4 5">9Alg 56</strain>
    </source>
</reference>
<keyword evidence="2" id="KW-0270">Exopolysaccharide synthesis</keyword>
<evidence type="ECO:0000313" key="4">
    <source>
        <dbReference type="EMBL" id="QHQ33694.1"/>
    </source>
</evidence>
<dbReference type="Proteomes" id="UP000464495">
    <property type="component" value="Chromosome"/>
</dbReference>
<dbReference type="PANTHER" id="PTHR30576">
    <property type="entry name" value="COLANIC BIOSYNTHESIS UDP-GLUCOSE LIPID CARRIER TRANSFERASE"/>
    <property type="match status" value="1"/>
</dbReference>
<dbReference type="Pfam" id="PF02397">
    <property type="entry name" value="Bac_transf"/>
    <property type="match status" value="1"/>
</dbReference>
<evidence type="ECO:0000313" key="5">
    <source>
        <dbReference type="Proteomes" id="UP000464495"/>
    </source>
</evidence>
<dbReference type="InterPro" id="IPR003362">
    <property type="entry name" value="Bact_transf"/>
</dbReference>
<dbReference type="EMBL" id="CP046620">
    <property type="protein sequence ID" value="QHQ33694.1"/>
    <property type="molecule type" value="Genomic_DNA"/>
</dbReference>
<name>A0A6P1SSP1_9RHOB</name>